<feature type="transmembrane region" description="Helical" evidence="1">
    <location>
        <begin position="28"/>
        <end position="48"/>
    </location>
</feature>
<keyword evidence="1" id="KW-0472">Membrane</keyword>
<name>A0AAE4K4L4_9ACTO</name>
<dbReference type="AlphaFoldDB" id="A0AAE4K4L4"/>
<comment type="caution">
    <text evidence="2">The sequence shown here is derived from an EMBL/GenBank/DDBJ whole genome shotgun (WGS) entry which is preliminary data.</text>
</comment>
<gene>
    <name evidence="2" type="ORF">RMW62_06520</name>
</gene>
<sequence length="170" mass="19787">MSESHQSSLSLVEKEKVVTFGKAKLHTWFFVIFWFVAAAMFVYFVCLFEMTGNLVARQEAQSYGGPRLQIFRPLLNAVGDVNNFSIMIVSARLYPEWIESLLTDPNRVERLRSILTFRDRPKDFRLHLDSLSERRPGLPLSYSDLVMIDLSAPSWLSEWRREEMYVNGCL</sequence>
<evidence type="ECO:0000256" key="1">
    <source>
        <dbReference type="SAM" id="Phobius"/>
    </source>
</evidence>
<keyword evidence="1" id="KW-0812">Transmembrane</keyword>
<evidence type="ECO:0000313" key="2">
    <source>
        <dbReference type="EMBL" id="MDT0248736.1"/>
    </source>
</evidence>
<organism evidence="2 3">
    <name type="scientific">Actinomyces oris</name>
    <dbReference type="NCBI Taxonomy" id="544580"/>
    <lineage>
        <taxon>Bacteria</taxon>
        <taxon>Bacillati</taxon>
        <taxon>Actinomycetota</taxon>
        <taxon>Actinomycetes</taxon>
        <taxon>Actinomycetales</taxon>
        <taxon>Actinomycetaceae</taxon>
        <taxon>Actinomyces</taxon>
    </lineage>
</organism>
<dbReference type="EMBL" id="JAMZMH010000006">
    <property type="protein sequence ID" value="MDT0248736.1"/>
    <property type="molecule type" value="Genomic_DNA"/>
</dbReference>
<accession>A0AAE4K4L4</accession>
<proteinExistence type="predicted"/>
<keyword evidence="1" id="KW-1133">Transmembrane helix</keyword>
<protein>
    <submittedName>
        <fullName evidence="2">Uncharacterized protein</fullName>
    </submittedName>
</protein>
<dbReference type="RefSeq" id="WP_311372665.1">
    <property type="nucleotide sequence ID" value="NZ_JAMZMH010000006.1"/>
</dbReference>
<reference evidence="2" key="1">
    <citation type="submission" date="2022-06" db="EMBL/GenBank/DDBJ databases">
        <title>Draft Genome Sequences of Three Actinomyces oris Strains, Isolated from Healthy Human Feces.</title>
        <authorList>
            <person name="Ye Y."/>
            <person name="Liu C."/>
            <person name="Zhao J."/>
            <person name="Xu J."/>
            <person name="Huang H."/>
            <person name="Wang B."/>
            <person name="Wei J."/>
            <person name="Jing X."/>
        </authorList>
    </citation>
    <scope>NUCLEOTIDE SEQUENCE</scope>
    <source>
        <strain evidence="2">CNGBCC1803368</strain>
    </source>
</reference>
<dbReference type="Proteomes" id="UP001180729">
    <property type="component" value="Unassembled WGS sequence"/>
</dbReference>
<evidence type="ECO:0000313" key="3">
    <source>
        <dbReference type="Proteomes" id="UP001180729"/>
    </source>
</evidence>